<dbReference type="Proteomes" id="UP000008144">
    <property type="component" value="Unassembled WGS sequence"/>
</dbReference>
<sequence length="240" mass="27449">ETNNGDYLKPTKVSLVPKSSVKKPYVLPLKVKEKSRLTLPPTSNALLKNPVLSLPDTYKQSDVTRIVNRNNDTNNEPWSLPGNQSPRPTRFPSAQLARGKETIVLPPSPFTAKSFQANSKINMAAQVYSPQKQTTHCTAGFASRLTHSEMAKITKRESNLSDRLKLIHYYGNDYHVITQREEQLKRKANAIKQQECRRTMHEVNEKLKHEQRKKIYALNELMAALEQENFRKFCETLDSS</sequence>
<evidence type="ECO:0000256" key="4">
    <source>
        <dbReference type="ARBA" id="ARBA00018251"/>
    </source>
</evidence>
<evidence type="ECO:0000256" key="3">
    <source>
        <dbReference type="ARBA" id="ARBA00006072"/>
    </source>
</evidence>
<organism evidence="11 12">
    <name type="scientific">Ciona intestinalis</name>
    <name type="common">Transparent sea squirt</name>
    <name type="synonym">Ascidia intestinalis</name>
    <dbReference type="NCBI Taxonomy" id="7719"/>
    <lineage>
        <taxon>Eukaryota</taxon>
        <taxon>Metazoa</taxon>
        <taxon>Chordata</taxon>
        <taxon>Tunicata</taxon>
        <taxon>Ascidiacea</taxon>
        <taxon>Phlebobranchia</taxon>
        <taxon>Cionidae</taxon>
        <taxon>Ciona</taxon>
    </lineage>
</organism>
<dbReference type="Ensembl" id="ENSCINT00000035495.1">
    <property type="protein sequence ID" value="ENSCINP00000035450.1"/>
    <property type="gene ID" value="ENSCING00000022406.1"/>
</dbReference>
<accession>H2Y0L6</accession>
<dbReference type="OMA" id="YGNDYHV"/>
<dbReference type="GO" id="GO:0009306">
    <property type="term" value="P:protein secretion"/>
    <property type="evidence" value="ECO:0000318"/>
    <property type="project" value="GO_Central"/>
</dbReference>
<protein>
    <recommendedName>
        <fullName evidence="4">Small vasohibin-binding protein</fullName>
    </recommendedName>
</protein>
<comment type="similarity">
    <text evidence="3">Belongs to the SVBP family.</text>
</comment>
<dbReference type="AlphaFoldDB" id="H2Y0L6"/>
<feature type="coiled-coil region" evidence="9">
    <location>
        <begin position="177"/>
        <end position="228"/>
    </location>
</feature>
<proteinExistence type="inferred from homology"/>
<keyword evidence="5" id="KW-0963">Cytoplasm</keyword>
<dbReference type="GO" id="GO:0045177">
    <property type="term" value="C:apical part of cell"/>
    <property type="evidence" value="ECO:0000318"/>
    <property type="project" value="GO_Central"/>
</dbReference>
<dbReference type="GO" id="GO:0005856">
    <property type="term" value="C:cytoskeleton"/>
    <property type="evidence" value="ECO:0007669"/>
    <property type="project" value="UniProtKB-SubCell"/>
</dbReference>
<evidence type="ECO:0000256" key="5">
    <source>
        <dbReference type="ARBA" id="ARBA00022490"/>
    </source>
</evidence>
<dbReference type="PANTHER" id="PTHR34762">
    <property type="entry name" value="SMALL VASOHIBIN-BINDING PROTEIN"/>
    <property type="match status" value="1"/>
</dbReference>
<evidence type="ECO:0000256" key="1">
    <source>
        <dbReference type="ARBA" id="ARBA00004245"/>
    </source>
</evidence>
<dbReference type="PANTHER" id="PTHR34762:SF1">
    <property type="entry name" value="SMALL VASOHIBIN-BINDING PROTEIN"/>
    <property type="match status" value="1"/>
</dbReference>
<dbReference type="InterPro" id="IPR031378">
    <property type="entry name" value="SVBP"/>
</dbReference>
<feature type="compositionally biased region" description="Polar residues" evidence="10">
    <location>
        <begin position="68"/>
        <end position="87"/>
    </location>
</feature>
<reference evidence="11" key="3">
    <citation type="submission" date="2025-09" db="UniProtKB">
        <authorList>
            <consortium name="Ensembl"/>
        </authorList>
    </citation>
    <scope>IDENTIFICATION</scope>
</reference>
<name>H2Y0L6_CIOIN</name>
<evidence type="ECO:0000256" key="7">
    <source>
        <dbReference type="ARBA" id="ARBA00023054"/>
    </source>
</evidence>
<keyword evidence="6" id="KW-0964">Secreted</keyword>
<dbReference type="GO" id="GO:0031397">
    <property type="term" value="P:negative regulation of protein ubiquitination"/>
    <property type="evidence" value="ECO:0000318"/>
    <property type="project" value="GO_Central"/>
</dbReference>
<evidence type="ECO:0000256" key="10">
    <source>
        <dbReference type="SAM" id="MobiDB-lite"/>
    </source>
</evidence>
<reference evidence="11" key="2">
    <citation type="submission" date="2025-08" db="UniProtKB">
        <authorList>
            <consortium name="Ensembl"/>
        </authorList>
    </citation>
    <scope>IDENTIFICATION</scope>
</reference>
<reference evidence="12" key="1">
    <citation type="journal article" date="2002" name="Science">
        <title>The draft genome of Ciona intestinalis: insights into chordate and vertebrate origins.</title>
        <authorList>
            <person name="Dehal P."/>
            <person name="Satou Y."/>
            <person name="Campbell R.K."/>
            <person name="Chapman J."/>
            <person name="Degnan B."/>
            <person name="De Tomaso A."/>
            <person name="Davidson B."/>
            <person name="Di Gregorio A."/>
            <person name="Gelpke M."/>
            <person name="Goodstein D.M."/>
            <person name="Harafuji N."/>
            <person name="Hastings K.E."/>
            <person name="Ho I."/>
            <person name="Hotta K."/>
            <person name="Huang W."/>
            <person name="Kawashima T."/>
            <person name="Lemaire P."/>
            <person name="Martinez D."/>
            <person name="Meinertzhagen I.A."/>
            <person name="Necula S."/>
            <person name="Nonaka M."/>
            <person name="Putnam N."/>
            <person name="Rash S."/>
            <person name="Saiga H."/>
            <person name="Satake M."/>
            <person name="Terry A."/>
            <person name="Yamada L."/>
            <person name="Wang H.G."/>
            <person name="Awazu S."/>
            <person name="Azumi K."/>
            <person name="Boore J."/>
            <person name="Branno M."/>
            <person name="Chin-Bow S."/>
            <person name="DeSantis R."/>
            <person name="Doyle S."/>
            <person name="Francino P."/>
            <person name="Keys D.N."/>
            <person name="Haga S."/>
            <person name="Hayashi H."/>
            <person name="Hino K."/>
            <person name="Imai K.S."/>
            <person name="Inaba K."/>
            <person name="Kano S."/>
            <person name="Kobayashi K."/>
            <person name="Kobayashi M."/>
            <person name="Lee B.I."/>
            <person name="Makabe K.W."/>
            <person name="Manohar C."/>
            <person name="Matassi G."/>
            <person name="Medina M."/>
            <person name="Mochizuki Y."/>
            <person name="Mount S."/>
            <person name="Morishita T."/>
            <person name="Miura S."/>
            <person name="Nakayama A."/>
            <person name="Nishizaka S."/>
            <person name="Nomoto H."/>
            <person name="Ohta F."/>
            <person name="Oishi K."/>
            <person name="Rigoutsos I."/>
            <person name="Sano M."/>
            <person name="Sasaki A."/>
            <person name="Sasakura Y."/>
            <person name="Shoguchi E."/>
            <person name="Shin-i T."/>
            <person name="Spagnuolo A."/>
            <person name="Stainier D."/>
            <person name="Suzuki M.M."/>
            <person name="Tassy O."/>
            <person name="Takatori N."/>
            <person name="Tokuoka M."/>
            <person name="Yagi K."/>
            <person name="Yoshizaki F."/>
            <person name="Wada S."/>
            <person name="Zhang C."/>
            <person name="Hyatt P.D."/>
            <person name="Larimer F."/>
            <person name="Detter C."/>
            <person name="Doggett N."/>
            <person name="Glavina T."/>
            <person name="Hawkins T."/>
            <person name="Richardson P."/>
            <person name="Lucas S."/>
            <person name="Kohara Y."/>
            <person name="Levine M."/>
            <person name="Satoh N."/>
            <person name="Rokhsar D.S."/>
        </authorList>
    </citation>
    <scope>NUCLEOTIDE SEQUENCE [LARGE SCALE GENOMIC DNA]</scope>
</reference>
<evidence type="ECO:0000256" key="6">
    <source>
        <dbReference type="ARBA" id="ARBA00022525"/>
    </source>
</evidence>
<dbReference type="InParanoid" id="H2Y0L6"/>
<keyword evidence="7 9" id="KW-0175">Coiled coil</keyword>
<evidence type="ECO:0000313" key="11">
    <source>
        <dbReference type="Ensembl" id="ENSCINP00000035450.1"/>
    </source>
</evidence>
<feature type="region of interest" description="Disordered" evidence="10">
    <location>
        <begin position="68"/>
        <end position="90"/>
    </location>
</feature>
<evidence type="ECO:0000313" key="12">
    <source>
        <dbReference type="Proteomes" id="UP000008144"/>
    </source>
</evidence>
<dbReference type="GeneTree" id="ENSGT00660000097306"/>
<dbReference type="HOGENOM" id="CLU_1165479_0_0_1"/>
<comment type="subcellular location">
    <subcellularLocation>
        <location evidence="1">Cytoplasm</location>
        <location evidence="1">Cytoskeleton</location>
    </subcellularLocation>
    <subcellularLocation>
        <location evidence="2">Secreted</location>
    </subcellularLocation>
</comment>
<keyword evidence="12" id="KW-1185">Reference proteome</keyword>
<evidence type="ECO:0000256" key="8">
    <source>
        <dbReference type="ARBA" id="ARBA00023212"/>
    </source>
</evidence>
<evidence type="ECO:0000256" key="9">
    <source>
        <dbReference type="SAM" id="Coils"/>
    </source>
</evidence>
<keyword evidence="8" id="KW-0206">Cytoskeleton</keyword>
<dbReference type="GO" id="GO:0005576">
    <property type="term" value="C:extracellular region"/>
    <property type="evidence" value="ECO:0007669"/>
    <property type="project" value="UniProtKB-SubCell"/>
</dbReference>
<evidence type="ECO:0000256" key="2">
    <source>
        <dbReference type="ARBA" id="ARBA00004613"/>
    </source>
</evidence>